<sequence>MRFSSKNTAKATESLDDYELIDVPQYSQDQLDKAISNACATLAKKLQVEFHAEADESKAQNERILNSKTIDLKSQHEVKIYELTRIHDKDVTVLKSQIAALLKEQESLKKQLAASKEAHKRIENRLANEFIKN</sequence>
<keyword evidence="3" id="KW-1185">Reference proteome</keyword>
<name>A0AAE0CZM8_COLKA</name>
<accession>A0AAE0CZM8</accession>
<feature type="coiled-coil region" evidence="1">
    <location>
        <begin position="91"/>
        <end position="125"/>
    </location>
</feature>
<comment type="caution">
    <text evidence="2">The sequence shown here is derived from an EMBL/GenBank/DDBJ whole genome shotgun (WGS) entry which is preliminary data.</text>
</comment>
<dbReference type="AlphaFoldDB" id="A0AAE0CZM8"/>
<dbReference type="EMBL" id="VYYT01000577">
    <property type="protein sequence ID" value="KAK2731517.1"/>
    <property type="molecule type" value="Genomic_DNA"/>
</dbReference>
<evidence type="ECO:0000313" key="2">
    <source>
        <dbReference type="EMBL" id="KAK2731517.1"/>
    </source>
</evidence>
<dbReference type="Proteomes" id="UP001281614">
    <property type="component" value="Unassembled WGS sequence"/>
</dbReference>
<gene>
    <name evidence="2" type="ORF">CKAH01_08937</name>
</gene>
<evidence type="ECO:0000313" key="3">
    <source>
        <dbReference type="Proteomes" id="UP001281614"/>
    </source>
</evidence>
<protein>
    <submittedName>
        <fullName evidence="2">Uncharacterized protein</fullName>
    </submittedName>
</protein>
<proteinExistence type="predicted"/>
<organism evidence="2 3">
    <name type="scientific">Colletotrichum kahawae</name>
    <name type="common">Coffee berry disease fungus</name>
    <dbReference type="NCBI Taxonomy" id="34407"/>
    <lineage>
        <taxon>Eukaryota</taxon>
        <taxon>Fungi</taxon>
        <taxon>Dikarya</taxon>
        <taxon>Ascomycota</taxon>
        <taxon>Pezizomycotina</taxon>
        <taxon>Sordariomycetes</taxon>
        <taxon>Hypocreomycetidae</taxon>
        <taxon>Glomerellales</taxon>
        <taxon>Glomerellaceae</taxon>
        <taxon>Colletotrichum</taxon>
        <taxon>Colletotrichum gloeosporioides species complex</taxon>
    </lineage>
</organism>
<reference evidence="2" key="1">
    <citation type="submission" date="2023-02" db="EMBL/GenBank/DDBJ databases">
        <title>Colletotrichum kahawae CIFC_Que2 genome sequencing and assembly.</title>
        <authorList>
            <person name="Baroncelli R."/>
        </authorList>
    </citation>
    <scope>NUCLEOTIDE SEQUENCE</scope>
    <source>
        <strain evidence="2">CIFC_Que2</strain>
    </source>
</reference>
<keyword evidence="1" id="KW-0175">Coiled coil</keyword>
<evidence type="ECO:0000256" key="1">
    <source>
        <dbReference type="SAM" id="Coils"/>
    </source>
</evidence>